<proteinExistence type="predicted"/>
<evidence type="ECO:0008006" key="3">
    <source>
        <dbReference type="Google" id="ProtNLM"/>
    </source>
</evidence>
<reference evidence="1" key="1">
    <citation type="submission" date="2025-08" db="UniProtKB">
        <authorList>
            <consortium name="Ensembl"/>
        </authorList>
    </citation>
    <scope>IDENTIFICATION</scope>
</reference>
<evidence type="ECO:0000313" key="1">
    <source>
        <dbReference type="Ensembl" id="ENSHCOP00000007382.1"/>
    </source>
</evidence>
<sequence>MRAPAVSQSVISRVTERCRSGRSLATSHADDRYITNNALRKRMMNDTQLRARLKEVRGTQGGLRAGRPTRVPDHTTGHRRHCLAWAREHFCYQWTSVLLYDESRLTVAEMTATKDVGDVKQSATHRPLVSPDELLVAAVLTVWAGVSSQYRTALHFVTNPYYSTQLNCIYRVINPVIVPLREQHGPNFMFMDDNERLLETGVPQMEWPALSPDLNLTENLWDQLSQHVEARNSAPQDLNDLRAQTIRRLVNSMKLCRQAVIDAQGHMTSY</sequence>
<evidence type="ECO:0000313" key="2">
    <source>
        <dbReference type="Proteomes" id="UP000264820"/>
    </source>
</evidence>
<keyword evidence="2" id="KW-1185">Reference proteome</keyword>
<reference evidence="1" key="2">
    <citation type="submission" date="2025-09" db="UniProtKB">
        <authorList>
            <consortium name="Ensembl"/>
        </authorList>
    </citation>
    <scope>IDENTIFICATION</scope>
</reference>
<dbReference type="STRING" id="109280.ENSHCOP00000007382"/>
<dbReference type="Proteomes" id="UP000264820">
    <property type="component" value="Unplaced"/>
</dbReference>
<organism evidence="1 2">
    <name type="scientific">Hippocampus comes</name>
    <name type="common">Tiger tail seahorse</name>
    <dbReference type="NCBI Taxonomy" id="109280"/>
    <lineage>
        <taxon>Eukaryota</taxon>
        <taxon>Metazoa</taxon>
        <taxon>Chordata</taxon>
        <taxon>Craniata</taxon>
        <taxon>Vertebrata</taxon>
        <taxon>Euteleostomi</taxon>
        <taxon>Actinopterygii</taxon>
        <taxon>Neopterygii</taxon>
        <taxon>Teleostei</taxon>
        <taxon>Neoteleostei</taxon>
        <taxon>Acanthomorphata</taxon>
        <taxon>Syngnathiaria</taxon>
        <taxon>Syngnathiformes</taxon>
        <taxon>Syngnathoidei</taxon>
        <taxon>Syngnathidae</taxon>
        <taxon>Hippocampus</taxon>
    </lineage>
</organism>
<dbReference type="GO" id="GO:0003676">
    <property type="term" value="F:nucleic acid binding"/>
    <property type="evidence" value="ECO:0007669"/>
    <property type="project" value="InterPro"/>
</dbReference>
<name>A0A3Q2XT42_HIPCM</name>
<accession>A0A3Q2XT42</accession>
<dbReference type="GeneTree" id="ENSGT00940000177118"/>
<dbReference type="InterPro" id="IPR036397">
    <property type="entry name" value="RNaseH_sf"/>
</dbReference>
<dbReference type="Gene3D" id="3.30.420.10">
    <property type="entry name" value="Ribonuclease H-like superfamily/Ribonuclease H"/>
    <property type="match status" value="1"/>
</dbReference>
<protein>
    <recommendedName>
        <fullName evidence="3">Transposase Tc1-like domain-containing protein</fullName>
    </recommendedName>
</protein>
<dbReference type="OMA" id="DETIACT"/>
<dbReference type="AlphaFoldDB" id="A0A3Q2XT42"/>
<dbReference type="Ensembl" id="ENSHCOT00000002081.1">
    <property type="protein sequence ID" value="ENSHCOP00000007382.1"/>
    <property type="gene ID" value="ENSHCOG00000009403.1"/>
</dbReference>